<dbReference type="AlphaFoldDB" id="A0A1I7NRS6"/>
<dbReference type="InterPro" id="IPR014582">
    <property type="entry name" value="UCP033535_lipo"/>
</dbReference>
<name>A0A1I7NRS6_9HYPH</name>
<dbReference type="RefSeq" id="WP_092425724.1">
    <property type="nucleotide sequence ID" value="NZ_FPCK01000003.1"/>
</dbReference>
<dbReference type="Pfam" id="PF10054">
    <property type="entry name" value="DUF2291"/>
    <property type="match status" value="1"/>
</dbReference>
<dbReference type="OrthoDB" id="156515at2"/>
<dbReference type="STRING" id="429728.SAMN05216456_2877"/>
<accession>A0A1I7NRS6</accession>
<keyword evidence="2" id="KW-1185">Reference proteome</keyword>
<dbReference type="Proteomes" id="UP000199074">
    <property type="component" value="Unassembled WGS sequence"/>
</dbReference>
<keyword evidence="1" id="KW-0449">Lipoprotein</keyword>
<organism evidence="1 2">
    <name type="scientific">Devosia crocina</name>
    <dbReference type="NCBI Taxonomy" id="429728"/>
    <lineage>
        <taxon>Bacteria</taxon>
        <taxon>Pseudomonadati</taxon>
        <taxon>Pseudomonadota</taxon>
        <taxon>Alphaproteobacteria</taxon>
        <taxon>Hyphomicrobiales</taxon>
        <taxon>Devosiaceae</taxon>
        <taxon>Devosia</taxon>
    </lineage>
</organism>
<proteinExistence type="predicted"/>
<evidence type="ECO:0000313" key="2">
    <source>
        <dbReference type="Proteomes" id="UP000199074"/>
    </source>
</evidence>
<dbReference type="SUPFAM" id="SSF141318">
    <property type="entry name" value="TM0957-like"/>
    <property type="match status" value="1"/>
</dbReference>
<evidence type="ECO:0000313" key="1">
    <source>
        <dbReference type="EMBL" id="SFV37353.1"/>
    </source>
</evidence>
<protein>
    <submittedName>
        <fullName evidence="1">Predicted lipoprotein</fullName>
    </submittedName>
</protein>
<reference evidence="1 2" key="1">
    <citation type="submission" date="2016-10" db="EMBL/GenBank/DDBJ databases">
        <authorList>
            <person name="de Groot N.N."/>
        </authorList>
    </citation>
    <scope>NUCLEOTIDE SEQUENCE [LARGE SCALE GENOMIC DNA]</scope>
    <source>
        <strain evidence="1 2">IPL20</strain>
    </source>
</reference>
<dbReference type="PIRSF" id="PIRSF033535">
    <property type="entry name" value="UCP033535_plp"/>
    <property type="match status" value="1"/>
</dbReference>
<dbReference type="InterPro" id="IPR036215">
    <property type="entry name" value="TM0957-like_sf"/>
</dbReference>
<sequence length="207" mass="21585">MDRRIAWIVLALALPLSGCKIVQIADQEANAPAGFDAAAYADGIWTDEVLPYFSEAARPVDEVVPAITGDFAGAAETYGYRPGEGSPWSFVVSGTGRVLAKNTESRAGTMDVAVEGVEEPVVVQIGPVIRGNGVRDALPFVAFKDFTNQLEYANAGKALTALALDNFATNAEAVAVGDTVTFSGAITMTSASDRILVTPISLEKAGS</sequence>
<dbReference type="EMBL" id="FPCK01000003">
    <property type="protein sequence ID" value="SFV37353.1"/>
    <property type="molecule type" value="Genomic_DNA"/>
</dbReference>
<gene>
    <name evidence="1" type="ORF">SAMN05216456_2877</name>
</gene>